<name>A0ABS9BW41_9BACT</name>
<accession>A0ABS9BW41</accession>
<dbReference type="Gene3D" id="3.30.1370.110">
    <property type="match status" value="1"/>
</dbReference>
<dbReference type="EMBL" id="JAKEVZ010000011">
    <property type="protein sequence ID" value="MCF1752278.1"/>
    <property type="molecule type" value="Genomic_DNA"/>
</dbReference>
<proteinExistence type="predicted"/>
<evidence type="ECO:0000313" key="2">
    <source>
        <dbReference type="EMBL" id="MCF1752278.1"/>
    </source>
</evidence>
<dbReference type="SUPFAM" id="SSF158949">
    <property type="entry name" value="Smr-associated domain-like"/>
    <property type="match status" value="1"/>
</dbReference>
<dbReference type="InterPro" id="IPR002625">
    <property type="entry name" value="Smr_dom"/>
</dbReference>
<comment type="caution">
    <text evidence="2">The sequence shown here is derived from an EMBL/GenBank/DDBJ whole genome shotgun (WGS) entry which is preliminary data.</text>
</comment>
<dbReference type="InterPro" id="IPR036063">
    <property type="entry name" value="Smr_dom_sf"/>
</dbReference>
<evidence type="ECO:0000259" key="1">
    <source>
        <dbReference type="PROSITE" id="PS50828"/>
    </source>
</evidence>
<sequence length="314" mass="35116">MNIGDKVRILHGNESGVISKISSGGMVEIEIEDGFRIPVHRREVVVVSAVEKQYFGGAQAPSQTPSVLDGGTVSGEGVFLGYIPLNDKDHSIYICNDSVRTYFVLVADLFGENCKTLLANKIGPNGSMKVGEKSIADFEEWPMLLVQLFPIHEKIEKQLPSIERRIKFKASSFFKSKGKIPVLGKNGYVFKLSENTKEINVQELNAELNEGKMVEQPTFKKPPREIDLHIEKLVEDHSKMSNSEMLRLQLKTFETNLNQAIASGMDEITFVHGIGNGVLRKEIHKILSQMGNIKYFQDSQKDRFGYGATLVRIS</sequence>
<dbReference type="Pfam" id="PF01713">
    <property type="entry name" value="Smr"/>
    <property type="match status" value="1"/>
</dbReference>
<reference evidence="2 3" key="1">
    <citation type="submission" date="2022-01" db="EMBL/GenBank/DDBJ databases">
        <title>Mariniradius saccharolyticus sp. nov., isolated from sediment of a river.</title>
        <authorList>
            <person name="Liu H."/>
        </authorList>
    </citation>
    <scope>NUCLEOTIDE SEQUENCE [LARGE SCALE GENOMIC DNA]</scope>
    <source>
        <strain evidence="2 3">RY-2</strain>
    </source>
</reference>
<dbReference type="PROSITE" id="PS50828">
    <property type="entry name" value="SMR"/>
    <property type="match status" value="1"/>
</dbReference>
<evidence type="ECO:0000313" key="3">
    <source>
        <dbReference type="Proteomes" id="UP001201449"/>
    </source>
</evidence>
<protein>
    <submittedName>
        <fullName evidence="2">Smr/MutS family protein</fullName>
    </submittedName>
</protein>
<feature type="domain" description="Smr" evidence="1">
    <location>
        <begin position="257"/>
        <end position="314"/>
    </location>
</feature>
<gene>
    <name evidence="2" type="ORF">L0U89_14540</name>
</gene>
<keyword evidence="3" id="KW-1185">Reference proteome</keyword>
<dbReference type="Gene3D" id="2.60.40.1600">
    <property type="entry name" value="Smr-associated-like"/>
    <property type="match status" value="1"/>
</dbReference>
<organism evidence="2 3">
    <name type="scientific">Mariniradius sediminis</name>
    <dbReference type="NCBI Taxonomy" id="2909237"/>
    <lineage>
        <taxon>Bacteria</taxon>
        <taxon>Pseudomonadati</taxon>
        <taxon>Bacteroidota</taxon>
        <taxon>Cytophagia</taxon>
        <taxon>Cytophagales</taxon>
        <taxon>Cyclobacteriaceae</taxon>
        <taxon>Mariniradius</taxon>
    </lineage>
</organism>
<dbReference type="Proteomes" id="UP001201449">
    <property type="component" value="Unassembled WGS sequence"/>
</dbReference>
<dbReference type="RefSeq" id="WP_234862177.1">
    <property type="nucleotide sequence ID" value="NZ_JAKEVZ010000011.1"/>
</dbReference>
<dbReference type="InterPro" id="IPR036781">
    <property type="entry name" value="Smr_assoc-like_sf"/>
</dbReference>